<feature type="region of interest" description="Disordered" evidence="1">
    <location>
        <begin position="1"/>
        <end position="44"/>
    </location>
</feature>
<dbReference type="RefSeq" id="XP_066079151.1">
    <property type="nucleotide sequence ID" value="XM_066223054.1"/>
</dbReference>
<organism evidence="2 3">
    <name type="scientific">Kwoniella dendrophila CBS 6074</name>
    <dbReference type="NCBI Taxonomy" id="1295534"/>
    <lineage>
        <taxon>Eukaryota</taxon>
        <taxon>Fungi</taxon>
        <taxon>Dikarya</taxon>
        <taxon>Basidiomycota</taxon>
        <taxon>Agaricomycotina</taxon>
        <taxon>Tremellomycetes</taxon>
        <taxon>Tremellales</taxon>
        <taxon>Cryptococcaceae</taxon>
        <taxon>Kwoniella</taxon>
    </lineage>
</organism>
<feature type="region of interest" description="Disordered" evidence="1">
    <location>
        <begin position="383"/>
        <end position="404"/>
    </location>
</feature>
<evidence type="ECO:0000313" key="3">
    <source>
        <dbReference type="Proteomes" id="UP001355207"/>
    </source>
</evidence>
<evidence type="ECO:0000256" key="1">
    <source>
        <dbReference type="SAM" id="MobiDB-lite"/>
    </source>
</evidence>
<keyword evidence="3" id="KW-1185">Reference proteome</keyword>
<dbReference type="GeneID" id="91098015"/>
<reference evidence="2 3" key="1">
    <citation type="submission" date="2024-01" db="EMBL/GenBank/DDBJ databases">
        <title>Comparative genomics of Cryptococcus and Kwoniella reveals pathogenesis evolution and contrasting modes of karyotype evolution via chromosome fusion or intercentromeric recombination.</title>
        <authorList>
            <person name="Coelho M.A."/>
            <person name="David-Palma M."/>
            <person name="Shea T."/>
            <person name="Bowers K."/>
            <person name="McGinley-Smith S."/>
            <person name="Mohammad A.W."/>
            <person name="Gnirke A."/>
            <person name="Yurkov A.M."/>
            <person name="Nowrousian M."/>
            <person name="Sun S."/>
            <person name="Cuomo C.A."/>
            <person name="Heitman J."/>
        </authorList>
    </citation>
    <scope>NUCLEOTIDE SEQUENCE [LARGE SCALE GENOMIC DNA]</scope>
    <source>
        <strain evidence="2 3">CBS 6074</strain>
    </source>
</reference>
<gene>
    <name evidence="2" type="ORF">L201_007346</name>
</gene>
<dbReference type="InterPro" id="IPR036537">
    <property type="entry name" value="Adaptor_Cbl_N_dom_sf"/>
</dbReference>
<proteinExistence type="predicted"/>
<feature type="compositionally biased region" description="Polar residues" evidence="1">
    <location>
        <begin position="117"/>
        <end position="154"/>
    </location>
</feature>
<feature type="compositionally biased region" description="Polar residues" evidence="1">
    <location>
        <begin position="383"/>
        <end position="395"/>
    </location>
</feature>
<dbReference type="EMBL" id="CP144107">
    <property type="protein sequence ID" value="WWC92389.1"/>
    <property type="molecule type" value="Genomic_DNA"/>
</dbReference>
<feature type="region of interest" description="Disordered" evidence="1">
    <location>
        <begin position="98"/>
        <end position="154"/>
    </location>
</feature>
<sequence>MSGPPPIPSAGLSPVLPVQPFAGSSFPPPVPPNDTFTPSVTNKSGIRRLYNLFKRAKSDTGSKNGKNKGIIRKIKGLFASLKLKKKVNVDPSSNVLAINQSSNTENEDGTNDGIAQPATTSPETTAQPHQNEAQTSHQSAQEMGKAQNETSISPADSTDLFHQAVIDAQKRADRLGSTTQILRVLAEGLTVGAATWMPGVGEAASMVLAMVSTAEKISLGKVAALRLVERSAIVLEAIEQTIIQHEGQLLPGMLEHVNKLLAHLHQNNQFLVKLSERSFLKLYLHSDEIDRRLSAANEDLSDFVDIFHLQAQISLAAWEEQSRVDREEDMRILLRKLDEARETDEKILESQQDIINTLQKITLTANSTTQVEQNRSNRLTVTASESTELSYTTATEGEIPEEQR</sequence>
<accession>A0AAX4K5I5</accession>
<dbReference type="AlphaFoldDB" id="A0AAX4K5I5"/>
<dbReference type="Gene3D" id="1.20.930.20">
    <property type="entry name" value="Adaptor protein Cbl, N-terminal domain"/>
    <property type="match status" value="1"/>
</dbReference>
<protein>
    <submittedName>
        <fullName evidence="2">Uncharacterized protein</fullName>
    </submittedName>
</protein>
<dbReference type="Proteomes" id="UP001355207">
    <property type="component" value="Chromosome 10"/>
</dbReference>
<dbReference type="CDD" id="cd21037">
    <property type="entry name" value="MLKL_NTD"/>
    <property type="match status" value="1"/>
</dbReference>
<evidence type="ECO:0000313" key="2">
    <source>
        <dbReference type="EMBL" id="WWC92389.1"/>
    </source>
</evidence>
<name>A0AAX4K5I5_9TREE</name>
<dbReference type="GO" id="GO:0007166">
    <property type="term" value="P:cell surface receptor signaling pathway"/>
    <property type="evidence" value="ECO:0007669"/>
    <property type="project" value="InterPro"/>
</dbReference>
<dbReference type="InterPro" id="IPR059179">
    <property type="entry name" value="MLKL-like_MCAfunc"/>
</dbReference>